<dbReference type="EnsemblPlants" id="Ma09_t29820.1">
    <property type="protein sequence ID" value="Ma09_p29820.1"/>
    <property type="gene ID" value="Ma09_g29820"/>
</dbReference>
<proteinExistence type="predicted"/>
<dbReference type="AlphaFoldDB" id="A0A804KQ78"/>
<protein>
    <submittedName>
        <fullName evidence="2">(wild Malaysian banana) hypothetical protein</fullName>
    </submittedName>
</protein>
<dbReference type="EMBL" id="HG996474">
    <property type="protein sequence ID" value="CAG1836879.1"/>
    <property type="molecule type" value="Genomic_DNA"/>
</dbReference>
<keyword evidence="1" id="KW-1133">Transmembrane helix</keyword>
<dbReference type="Gramene" id="Ma09_t29820.1">
    <property type="protein sequence ID" value="Ma09_p29820.1"/>
    <property type="gene ID" value="Ma09_g29820"/>
</dbReference>
<accession>A0A804KQ78</accession>
<gene>
    <name evidence="2" type="ORF">GSMUA_248480.1</name>
</gene>
<keyword evidence="4" id="KW-1185">Reference proteome</keyword>
<name>A0A804KQ78_MUSAM</name>
<evidence type="ECO:0000313" key="2">
    <source>
        <dbReference type="EMBL" id="CAG1836879.1"/>
    </source>
</evidence>
<evidence type="ECO:0000313" key="4">
    <source>
        <dbReference type="Proteomes" id="UP000012960"/>
    </source>
</evidence>
<reference evidence="2" key="1">
    <citation type="submission" date="2021-03" db="EMBL/GenBank/DDBJ databases">
        <authorList>
            <consortium name="Genoscope - CEA"/>
            <person name="William W."/>
        </authorList>
    </citation>
    <scope>NUCLEOTIDE SEQUENCE</scope>
    <source>
        <strain evidence="2">Doubled-haploid Pahang</strain>
    </source>
</reference>
<dbReference type="InParanoid" id="A0A804KQ78"/>
<dbReference type="Proteomes" id="UP000012960">
    <property type="component" value="Unplaced"/>
</dbReference>
<sequence>MKCGNSLIFFYIFILLHFELCYLQNYHILYKKKTRKHRPHCRVSLSPHIALAFDAALAPVSPIPLDFTCTGLSSMRIWWSPNRGSIRCWLSSTIATLEKRIVSEWPREKVDKLPKKTPYSCTIT</sequence>
<keyword evidence="1" id="KW-0812">Transmembrane</keyword>
<evidence type="ECO:0000313" key="3">
    <source>
        <dbReference type="EnsemblPlants" id="Ma09_p29820.1"/>
    </source>
</evidence>
<evidence type="ECO:0000256" key="1">
    <source>
        <dbReference type="SAM" id="Phobius"/>
    </source>
</evidence>
<feature type="transmembrane region" description="Helical" evidence="1">
    <location>
        <begin position="6"/>
        <end position="29"/>
    </location>
</feature>
<reference evidence="3" key="2">
    <citation type="submission" date="2021-05" db="UniProtKB">
        <authorList>
            <consortium name="EnsemblPlants"/>
        </authorList>
    </citation>
    <scope>IDENTIFICATION</scope>
    <source>
        <strain evidence="3">subsp. malaccensis</strain>
    </source>
</reference>
<organism evidence="3 4">
    <name type="scientific">Musa acuminata subsp. malaccensis</name>
    <name type="common">Wild banana</name>
    <name type="synonym">Musa malaccensis</name>
    <dbReference type="NCBI Taxonomy" id="214687"/>
    <lineage>
        <taxon>Eukaryota</taxon>
        <taxon>Viridiplantae</taxon>
        <taxon>Streptophyta</taxon>
        <taxon>Embryophyta</taxon>
        <taxon>Tracheophyta</taxon>
        <taxon>Spermatophyta</taxon>
        <taxon>Magnoliopsida</taxon>
        <taxon>Liliopsida</taxon>
        <taxon>Zingiberales</taxon>
        <taxon>Musaceae</taxon>
        <taxon>Musa</taxon>
    </lineage>
</organism>
<keyword evidence="1" id="KW-0472">Membrane</keyword>